<feature type="compositionally biased region" description="Basic residues" evidence="1">
    <location>
        <begin position="221"/>
        <end position="230"/>
    </location>
</feature>
<keyword evidence="3" id="KW-1185">Reference proteome</keyword>
<reference evidence="2 3" key="1">
    <citation type="journal article" date="2020" name="Mol. Plant">
        <title>The Chromosome-Based Rubber Tree Genome Provides New Insights into Spurge Genome Evolution and Rubber Biosynthesis.</title>
        <authorList>
            <person name="Liu J."/>
            <person name="Shi C."/>
            <person name="Shi C.C."/>
            <person name="Li W."/>
            <person name="Zhang Q.J."/>
            <person name="Zhang Y."/>
            <person name="Li K."/>
            <person name="Lu H.F."/>
            <person name="Shi C."/>
            <person name="Zhu S.T."/>
            <person name="Xiao Z.Y."/>
            <person name="Nan H."/>
            <person name="Yue Y."/>
            <person name="Zhu X.G."/>
            <person name="Wu Y."/>
            <person name="Hong X.N."/>
            <person name="Fan G.Y."/>
            <person name="Tong Y."/>
            <person name="Zhang D."/>
            <person name="Mao C.L."/>
            <person name="Liu Y.L."/>
            <person name="Hao S.J."/>
            <person name="Liu W.Q."/>
            <person name="Lv M.Q."/>
            <person name="Zhang H.B."/>
            <person name="Liu Y."/>
            <person name="Hu-Tang G.R."/>
            <person name="Wang J.P."/>
            <person name="Wang J.H."/>
            <person name="Sun Y.H."/>
            <person name="Ni S.B."/>
            <person name="Chen W.B."/>
            <person name="Zhang X.C."/>
            <person name="Jiao Y.N."/>
            <person name="Eichler E.E."/>
            <person name="Li G.H."/>
            <person name="Liu X."/>
            <person name="Gao L.Z."/>
        </authorList>
    </citation>
    <scope>NUCLEOTIDE SEQUENCE [LARGE SCALE GENOMIC DNA]</scope>
    <source>
        <strain evidence="3">cv. GT1</strain>
        <tissue evidence="2">Leaf</tissue>
    </source>
</reference>
<protein>
    <submittedName>
        <fullName evidence="2">Uncharacterized protein</fullName>
    </submittedName>
</protein>
<name>A0A6A6LAB9_HEVBR</name>
<gene>
    <name evidence="2" type="ORF">GH714_006633</name>
</gene>
<dbReference type="AlphaFoldDB" id="A0A6A6LAB9"/>
<evidence type="ECO:0000313" key="3">
    <source>
        <dbReference type="Proteomes" id="UP000467840"/>
    </source>
</evidence>
<evidence type="ECO:0000256" key="1">
    <source>
        <dbReference type="SAM" id="MobiDB-lite"/>
    </source>
</evidence>
<dbReference type="Proteomes" id="UP000467840">
    <property type="component" value="Chromosome 1"/>
</dbReference>
<organism evidence="2 3">
    <name type="scientific">Hevea brasiliensis</name>
    <name type="common">Para rubber tree</name>
    <name type="synonym">Siphonia brasiliensis</name>
    <dbReference type="NCBI Taxonomy" id="3981"/>
    <lineage>
        <taxon>Eukaryota</taxon>
        <taxon>Viridiplantae</taxon>
        <taxon>Streptophyta</taxon>
        <taxon>Embryophyta</taxon>
        <taxon>Tracheophyta</taxon>
        <taxon>Spermatophyta</taxon>
        <taxon>Magnoliopsida</taxon>
        <taxon>eudicotyledons</taxon>
        <taxon>Gunneridae</taxon>
        <taxon>Pentapetalae</taxon>
        <taxon>rosids</taxon>
        <taxon>fabids</taxon>
        <taxon>Malpighiales</taxon>
        <taxon>Euphorbiaceae</taxon>
        <taxon>Crotonoideae</taxon>
        <taxon>Micrandreae</taxon>
        <taxon>Hevea</taxon>
    </lineage>
</organism>
<evidence type="ECO:0000313" key="2">
    <source>
        <dbReference type="EMBL" id="KAF2297954.1"/>
    </source>
</evidence>
<feature type="region of interest" description="Disordered" evidence="1">
    <location>
        <begin position="208"/>
        <end position="230"/>
    </location>
</feature>
<sequence>MAIVLEQKHFLLKRLTKPILEGQGLELFLSRDAFFSQRSTSLVLSELKTSCADGAMDQANSYGGVKDSLTKLLHMDNNGTECQETGNVQQQSLSEESTLKDEKILPDKILPDATVEGVKMIGLKRKHRSAGYLQSLADKSSKERENAARLRVKKIMRRATEEESSNVVQKLRTEIREAVRNKSSADIGESLFDPKLIAAFRTAVAGPTTEAVEKLPPSALKAKKSMLQKG</sequence>
<proteinExistence type="predicted"/>
<accession>A0A6A6LAB9</accession>
<comment type="caution">
    <text evidence="2">The sequence shown here is derived from an EMBL/GenBank/DDBJ whole genome shotgun (WGS) entry which is preliminary data.</text>
</comment>
<dbReference type="EMBL" id="JAAGAX010000011">
    <property type="protein sequence ID" value="KAF2297954.1"/>
    <property type="molecule type" value="Genomic_DNA"/>
</dbReference>